<evidence type="ECO:0000259" key="7">
    <source>
        <dbReference type="Pfam" id="PF02776"/>
    </source>
</evidence>
<organism evidence="8">
    <name type="scientific">Solibacter usitatus (strain Ellin6076)</name>
    <dbReference type="NCBI Taxonomy" id="234267"/>
    <lineage>
        <taxon>Bacteria</taxon>
        <taxon>Pseudomonadati</taxon>
        <taxon>Acidobacteriota</taxon>
        <taxon>Terriglobia</taxon>
        <taxon>Bryobacterales</taxon>
        <taxon>Solibacteraceae</taxon>
        <taxon>Candidatus Solibacter</taxon>
    </lineage>
</organism>
<dbReference type="GO" id="GO:0019752">
    <property type="term" value="P:carboxylic acid metabolic process"/>
    <property type="evidence" value="ECO:0007669"/>
    <property type="project" value="UniProtKB-ARBA"/>
</dbReference>
<reference evidence="8" key="1">
    <citation type="submission" date="2006-10" db="EMBL/GenBank/DDBJ databases">
        <title>Complete sequence of Solibacter usitatus Ellin6076.</title>
        <authorList>
            <consortium name="US DOE Joint Genome Institute"/>
            <person name="Copeland A."/>
            <person name="Lucas S."/>
            <person name="Lapidus A."/>
            <person name="Barry K."/>
            <person name="Detter J.C."/>
            <person name="Glavina del Rio T."/>
            <person name="Hammon N."/>
            <person name="Israni S."/>
            <person name="Dalin E."/>
            <person name="Tice H."/>
            <person name="Pitluck S."/>
            <person name="Thompson L.S."/>
            <person name="Brettin T."/>
            <person name="Bruce D."/>
            <person name="Han C."/>
            <person name="Tapia R."/>
            <person name="Gilna P."/>
            <person name="Schmutz J."/>
            <person name="Larimer F."/>
            <person name="Land M."/>
            <person name="Hauser L."/>
            <person name="Kyrpides N."/>
            <person name="Mikhailova N."/>
            <person name="Janssen P.H."/>
            <person name="Kuske C.R."/>
            <person name="Richardson P."/>
        </authorList>
    </citation>
    <scope>NUCLEOTIDE SEQUENCE</scope>
    <source>
        <strain evidence="8">Ellin6076</strain>
    </source>
</reference>
<dbReference type="GO" id="GO:0047112">
    <property type="term" value="F:pyruvate oxidase activity"/>
    <property type="evidence" value="ECO:0007669"/>
    <property type="project" value="UniProtKB-EC"/>
</dbReference>
<evidence type="ECO:0000256" key="1">
    <source>
        <dbReference type="ARBA" id="ARBA00007812"/>
    </source>
</evidence>
<dbReference type="STRING" id="234267.Acid_7324"/>
<dbReference type="Gene3D" id="3.40.50.1220">
    <property type="entry name" value="TPP-binding domain"/>
    <property type="match status" value="1"/>
</dbReference>
<gene>
    <name evidence="8" type="ordered locus">Acid_7324</name>
</gene>
<evidence type="ECO:0000256" key="3">
    <source>
        <dbReference type="RuleBase" id="RU362132"/>
    </source>
</evidence>
<dbReference type="PROSITE" id="PS00187">
    <property type="entry name" value="TPP_ENZYMES"/>
    <property type="match status" value="1"/>
</dbReference>
<dbReference type="InterPro" id="IPR012001">
    <property type="entry name" value="Thiamin_PyroP_enz_TPP-bd_dom"/>
</dbReference>
<accession>Q01Q35</accession>
<feature type="domain" description="Thiamine pyrophosphate enzyme TPP-binding" evidence="6">
    <location>
        <begin position="406"/>
        <end position="552"/>
    </location>
</feature>
<evidence type="ECO:0000256" key="4">
    <source>
        <dbReference type="SAM" id="MobiDB-lite"/>
    </source>
</evidence>
<evidence type="ECO:0000259" key="6">
    <source>
        <dbReference type="Pfam" id="PF02775"/>
    </source>
</evidence>
<name>Q01Q35_SOLUE</name>
<evidence type="ECO:0000313" key="8">
    <source>
        <dbReference type="EMBL" id="ABJ88235.1"/>
    </source>
</evidence>
<dbReference type="InterPro" id="IPR047211">
    <property type="entry name" value="POXB-like"/>
</dbReference>
<dbReference type="GO" id="GO:0000287">
    <property type="term" value="F:magnesium ion binding"/>
    <property type="evidence" value="ECO:0007669"/>
    <property type="project" value="InterPro"/>
</dbReference>
<dbReference type="HOGENOM" id="CLU_013748_3_0_0"/>
<proteinExistence type="inferred from homology"/>
<dbReference type="FunCoup" id="Q01Q35">
    <property type="interactions" value="97"/>
</dbReference>
<dbReference type="SUPFAM" id="SSF52467">
    <property type="entry name" value="DHS-like NAD/FAD-binding domain"/>
    <property type="match status" value="1"/>
</dbReference>
<keyword evidence="8" id="KW-0670">Pyruvate</keyword>
<dbReference type="Pfam" id="PF02775">
    <property type="entry name" value="TPP_enzyme_C"/>
    <property type="match status" value="1"/>
</dbReference>
<dbReference type="InterPro" id="IPR029061">
    <property type="entry name" value="THDP-binding"/>
</dbReference>
<dbReference type="InterPro" id="IPR012000">
    <property type="entry name" value="Thiamin_PyroP_enz_cen_dom"/>
</dbReference>
<dbReference type="SUPFAM" id="SSF52518">
    <property type="entry name" value="Thiamin diphosphate-binding fold (THDP-binding)"/>
    <property type="match status" value="2"/>
</dbReference>
<dbReference type="AlphaFoldDB" id="Q01Q35"/>
<dbReference type="PANTHER" id="PTHR42981">
    <property type="entry name" value="PYRUVATE DEHYDROGENASE [UBIQUINONE]"/>
    <property type="match status" value="1"/>
</dbReference>
<comment type="similarity">
    <text evidence="1 3">Belongs to the TPP enzyme family.</text>
</comment>
<evidence type="ECO:0000259" key="5">
    <source>
        <dbReference type="Pfam" id="PF00205"/>
    </source>
</evidence>
<feature type="domain" description="Thiamine pyrophosphate enzyme N-terminal TPP-binding" evidence="7">
    <location>
        <begin position="21"/>
        <end position="131"/>
    </location>
</feature>
<dbReference type="InterPro" id="IPR011766">
    <property type="entry name" value="TPP_enzyme_TPP-bd"/>
</dbReference>
<dbReference type="InParanoid" id="Q01Q35"/>
<feature type="domain" description="Thiamine pyrophosphate enzyme central" evidence="5">
    <location>
        <begin position="217"/>
        <end position="346"/>
    </location>
</feature>
<dbReference type="CDD" id="cd02014">
    <property type="entry name" value="TPP_POX"/>
    <property type="match status" value="1"/>
</dbReference>
<dbReference type="PANTHER" id="PTHR42981:SF2">
    <property type="entry name" value="PYRUVATE DEHYDROGENASE [UBIQUINONE]"/>
    <property type="match status" value="1"/>
</dbReference>
<dbReference type="eggNOG" id="COG0028">
    <property type="taxonomic scope" value="Bacteria"/>
</dbReference>
<dbReference type="InterPro" id="IPR000399">
    <property type="entry name" value="TPP-bd_CS"/>
</dbReference>
<feature type="compositionally biased region" description="Basic and acidic residues" evidence="4">
    <location>
        <begin position="199"/>
        <end position="210"/>
    </location>
</feature>
<dbReference type="InterPro" id="IPR047210">
    <property type="entry name" value="TPP_PYR_POXB-like"/>
</dbReference>
<keyword evidence="8" id="KW-0560">Oxidoreductase</keyword>
<dbReference type="GO" id="GO:0030976">
    <property type="term" value="F:thiamine pyrophosphate binding"/>
    <property type="evidence" value="ECO:0007669"/>
    <property type="project" value="InterPro"/>
</dbReference>
<protein>
    <submittedName>
        <fullName evidence="8">Pyruvate oxidase</fullName>
        <ecNumber evidence="8">1.2.3.3</ecNumber>
    </submittedName>
</protein>
<dbReference type="InterPro" id="IPR047212">
    <property type="entry name" value="TPP_POXB-like"/>
</dbReference>
<feature type="region of interest" description="Disordered" evidence="4">
    <location>
        <begin position="183"/>
        <end position="210"/>
    </location>
</feature>
<dbReference type="Gene3D" id="3.40.50.970">
    <property type="match status" value="2"/>
</dbReference>
<dbReference type="Pfam" id="PF00205">
    <property type="entry name" value="TPP_enzyme_M"/>
    <property type="match status" value="1"/>
</dbReference>
<dbReference type="EC" id="1.2.3.3" evidence="8"/>
<dbReference type="KEGG" id="sus:Acid_7324"/>
<dbReference type="CDD" id="cd07039">
    <property type="entry name" value="TPP_PYR_POX"/>
    <property type="match status" value="1"/>
</dbReference>
<dbReference type="InterPro" id="IPR029035">
    <property type="entry name" value="DHS-like_NAD/FAD-binding_dom"/>
</dbReference>
<dbReference type="EMBL" id="CP000473">
    <property type="protein sequence ID" value="ABJ88235.1"/>
    <property type="molecule type" value="Genomic_DNA"/>
</dbReference>
<sequence length="601" mass="65747">MCLTVQSRLAPAVYDRGMALTGGDVLVERIIDWGVEVVFGLPGDGINGIMEALRTRQEKIRFIQVRHEESAAFMACAYAKYTGRLGVCLATSGPGGIHLLNGLYDAKMDSQPVLAITGMHFHDLIGTLAQQDVELDKLFQDVAAFNQRVMSPDHVEGLADLACRTAIDYRQVAHITFPTDLQDKEVSKKERSKRNLPHHSSDVRAEGGHFPREADLRAAAEILNQGKKTVILAGAGALRATDELESAAELLGAPIVKALLGKAAVPDNSPYTTGGIGLLGTKPSQEAMESCDTLLMAGTSFPYIEFYPKPGSARAVQIELDPKRIGLRYPVEVGLVGDCKRTLQALMPMLRRREDRSFLEKAQEGMRDWWKLMEQRGTRTDKPMKPQVVAWELGKRLSENAIVSSDSGTNTTWWARQIPAKRGQMHSCSGNLATMAPGLPYTIAAQIAWPQRQCVAFVGDGGMSMLMADFATAVKYQLPIKVVVVKNNTLGQIKWEQMVFLGNPEYGVELQPIDFAMFARACGARGFTIEDPADCGRILDEALAVDGPVIIEALVDPNEPPLPANITAEQAAKFAESLLRGEPNRKKIALTLLEDRVKELV</sequence>
<evidence type="ECO:0000256" key="2">
    <source>
        <dbReference type="ARBA" id="ARBA00023052"/>
    </source>
</evidence>
<keyword evidence="2 3" id="KW-0786">Thiamine pyrophosphate</keyword>
<dbReference type="Pfam" id="PF02776">
    <property type="entry name" value="TPP_enzyme_N"/>
    <property type="match status" value="1"/>
</dbReference>